<dbReference type="GO" id="GO:0003700">
    <property type="term" value="F:DNA-binding transcription factor activity"/>
    <property type="evidence" value="ECO:0007669"/>
    <property type="project" value="InterPro"/>
</dbReference>
<dbReference type="PROSITE" id="PS50931">
    <property type="entry name" value="HTH_LYSR"/>
    <property type="match status" value="1"/>
</dbReference>
<dbReference type="InterPro" id="IPR036390">
    <property type="entry name" value="WH_DNA-bd_sf"/>
</dbReference>
<keyword evidence="8" id="KW-1185">Reference proteome</keyword>
<dbReference type="InterPro" id="IPR000847">
    <property type="entry name" value="LysR_HTH_N"/>
</dbReference>
<dbReference type="RefSeq" id="WP_022938264.1">
    <property type="nucleotide sequence ID" value="NZ_BAABZA010000015.1"/>
</dbReference>
<reference evidence="6" key="2">
    <citation type="submission" date="2022-03" db="EMBL/GenBank/DDBJ databases">
        <title>First case of bacteraemia caused by Dielma fastidiosa in a patient hospitalised with diverticulitis.</title>
        <authorList>
            <person name="Forman-Ankjaer B."/>
            <person name="Hvid-Jensen F."/>
            <person name="Kobel C.M."/>
            <person name="Greve T."/>
        </authorList>
    </citation>
    <scope>NUCLEOTIDE SEQUENCE</scope>
    <source>
        <strain evidence="6">AUH_DF_2021</strain>
    </source>
</reference>
<dbReference type="Gene3D" id="1.10.10.10">
    <property type="entry name" value="Winged helix-like DNA-binding domain superfamily/Winged helix DNA-binding domain"/>
    <property type="match status" value="1"/>
</dbReference>
<dbReference type="PANTHER" id="PTHR30126">
    <property type="entry name" value="HTH-TYPE TRANSCRIPTIONAL REGULATOR"/>
    <property type="match status" value="1"/>
</dbReference>
<accession>A0A2V2F4Y4</accession>
<dbReference type="Proteomes" id="UP001276902">
    <property type="component" value="Unassembled WGS sequence"/>
</dbReference>
<dbReference type="PRINTS" id="PR00039">
    <property type="entry name" value="HTHLYSR"/>
</dbReference>
<proteinExistence type="inferred from homology"/>
<gene>
    <name evidence="7" type="ORF">DES51_103217</name>
    <name evidence="6" type="ORF">MQE39_01125</name>
</gene>
<name>A0A2V2F4Y4_9FIRM</name>
<dbReference type="SUPFAM" id="SSF46785">
    <property type="entry name" value="Winged helix' DNA-binding domain"/>
    <property type="match status" value="1"/>
</dbReference>
<protein>
    <submittedName>
        <fullName evidence="7">DNA-binding transcriptional LysR family regulator</fullName>
    </submittedName>
    <submittedName>
        <fullName evidence="6">LysR family transcriptional regulator</fullName>
    </submittedName>
</protein>
<evidence type="ECO:0000256" key="2">
    <source>
        <dbReference type="ARBA" id="ARBA00023015"/>
    </source>
</evidence>
<evidence type="ECO:0000313" key="8">
    <source>
        <dbReference type="Proteomes" id="UP000247612"/>
    </source>
</evidence>
<comment type="caution">
    <text evidence="7">The sequence shown here is derived from an EMBL/GenBank/DDBJ whole genome shotgun (WGS) entry which is preliminary data.</text>
</comment>
<keyword evidence="2" id="KW-0805">Transcription regulation</keyword>
<dbReference type="InterPro" id="IPR005119">
    <property type="entry name" value="LysR_subst-bd"/>
</dbReference>
<dbReference type="Proteomes" id="UP000247612">
    <property type="component" value="Unassembled WGS sequence"/>
</dbReference>
<dbReference type="Pfam" id="PF03466">
    <property type="entry name" value="LysR_substrate"/>
    <property type="match status" value="1"/>
</dbReference>
<dbReference type="SUPFAM" id="SSF53850">
    <property type="entry name" value="Periplasmic binding protein-like II"/>
    <property type="match status" value="1"/>
</dbReference>
<dbReference type="AlphaFoldDB" id="A0A2V2F4Y4"/>
<comment type="similarity">
    <text evidence="1">Belongs to the LysR transcriptional regulatory family.</text>
</comment>
<dbReference type="OrthoDB" id="9785745at2"/>
<evidence type="ECO:0000256" key="4">
    <source>
        <dbReference type="ARBA" id="ARBA00023163"/>
    </source>
</evidence>
<dbReference type="EMBL" id="JALDAW010000002">
    <property type="protein sequence ID" value="MDY5166727.1"/>
    <property type="molecule type" value="Genomic_DNA"/>
</dbReference>
<dbReference type="PANTHER" id="PTHR30126:SF39">
    <property type="entry name" value="HTH-TYPE TRANSCRIPTIONAL REGULATOR CYSL"/>
    <property type="match status" value="1"/>
</dbReference>
<dbReference type="InterPro" id="IPR036388">
    <property type="entry name" value="WH-like_DNA-bd_sf"/>
</dbReference>
<evidence type="ECO:0000313" key="6">
    <source>
        <dbReference type="EMBL" id="MDY5166727.1"/>
    </source>
</evidence>
<evidence type="ECO:0000313" key="7">
    <source>
        <dbReference type="EMBL" id="PXX80621.1"/>
    </source>
</evidence>
<keyword evidence="4" id="KW-0804">Transcription</keyword>
<organism evidence="7 8">
    <name type="scientific">Dielma fastidiosa</name>
    <dbReference type="NCBI Taxonomy" id="1034346"/>
    <lineage>
        <taxon>Bacteria</taxon>
        <taxon>Bacillati</taxon>
        <taxon>Bacillota</taxon>
        <taxon>Erysipelotrichia</taxon>
        <taxon>Erysipelotrichales</taxon>
        <taxon>Erysipelotrichaceae</taxon>
        <taxon>Dielma</taxon>
    </lineage>
</organism>
<keyword evidence="3 7" id="KW-0238">DNA-binding</keyword>
<dbReference type="GeneID" id="94441568"/>
<feature type="domain" description="HTH lysR-type" evidence="5">
    <location>
        <begin position="1"/>
        <end position="58"/>
    </location>
</feature>
<dbReference type="Gene3D" id="3.40.190.290">
    <property type="match status" value="1"/>
</dbReference>
<dbReference type="STRING" id="1034346.GCA_000313565_01959"/>
<reference evidence="7 8" key="1">
    <citation type="submission" date="2018-05" db="EMBL/GenBank/DDBJ databases">
        <title>Genomic Encyclopedia of Type Strains, Phase IV (KMG-IV): sequencing the most valuable type-strain genomes for metagenomic binning, comparative biology and taxonomic classification.</title>
        <authorList>
            <person name="Goeker M."/>
        </authorList>
    </citation>
    <scope>NUCLEOTIDE SEQUENCE [LARGE SCALE GENOMIC DNA]</scope>
    <source>
        <strain evidence="7 8">JC118</strain>
    </source>
</reference>
<dbReference type="EMBL" id="QJKH01000003">
    <property type="protein sequence ID" value="PXX80621.1"/>
    <property type="molecule type" value="Genomic_DNA"/>
</dbReference>
<evidence type="ECO:0000256" key="3">
    <source>
        <dbReference type="ARBA" id="ARBA00023125"/>
    </source>
</evidence>
<dbReference type="GO" id="GO:0000976">
    <property type="term" value="F:transcription cis-regulatory region binding"/>
    <property type="evidence" value="ECO:0007669"/>
    <property type="project" value="TreeGrafter"/>
</dbReference>
<sequence length="296" mass="33998">MIDPKVMTLLALAENCSYTKTAKKMALTQPAVTHQIKLLEEDYKIKLFRRDKKKLVLTPEGEVLVKYARRMSALNDNCRQAIEDTRMSVHSLNIGMTPTAEETIVPHVVARYCNMHNDIHFNVTTDAINNIYDKLKNYELDLAIVEGNLFNPKFTSVLLDTDYLCVAVSKEHPIAKSKRKSISLQELKKENFILRSRSAGTRQLFENQLVSHYEHIKNFNIILELDNVTTIKELVASNFGITIIAHSACTREIAKGTLVTLQIENMNLTREINMVYHKDFKHLDMLDDLKNLYESK</sequence>
<evidence type="ECO:0000259" key="5">
    <source>
        <dbReference type="PROSITE" id="PS50931"/>
    </source>
</evidence>
<evidence type="ECO:0000256" key="1">
    <source>
        <dbReference type="ARBA" id="ARBA00009437"/>
    </source>
</evidence>
<dbReference type="Pfam" id="PF00126">
    <property type="entry name" value="HTH_1"/>
    <property type="match status" value="1"/>
</dbReference>